<dbReference type="Proteomes" id="UP001057375">
    <property type="component" value="Unassembled WGS sequence"/>
</dbReference>
<feature type="compositionally biased region" description="Polar residues" evidence="1">
    <location>
        <begin position="17"/>
        <end position="31"/>
    </location>
</feature>
<keyword evidence="3" id="KW-1185">Reference proteome</keyword>
<reference evidence="2" key="1">
    <citation type="submission" date="2022-03" db="EMBL/GenBank/DDBJ databases">
        <title>Draft genome sequence of Aduncisulcus paluster, a free-living microaerophilic Fornicata.</title>
        <authorList>
            <person name="Yuyama I."/>
            <person name="Kume K."/>
            <person name="Tamura T."/>
            <person name="Inagaki Y."/>
            <person name="Hashimoto T."/>
        </authorList>
    </citation>
    <scope>NUCLEOTIDE SEQUENCE</scope>
    <source>
        <strain evidence="2">NY0171</strain>
    </source>
</reference>
<dbReference type="EMBL" id="BQXS01009604">
    <property type="protein sequence ID" value="GKT31373.1"/>
    <property type="molecule type" value="Genomic_DNA"/>
</dbReference>
<protein>
    <submittedName>
        <fullName evidence="2">Uncharacterized protein</fullName>
    </submittedName>
</protein>
<evidence type="ECO:0000256" key="1">
    <source>
        <dbReference type="SAM" id="MobiDB-lite"/>
    </source>
</evidence>
<evidence type="ECO:0000313" key="2">
    <source>
        <dbReference type="EMBL" id="GKT31373.1"/>
    </source>
</evidence>
<gene>
    <name evidence="2" type="ORF">ADUPG1_005855</name>
</gene>
<comment type="caution">
    <text evidence="2">The sequence shown here is derived from an EMBL/GenBank/DDBJ whole genome shotgun (WGS) entry which is preliminary data.</text>
</comment>
<feature type="region of interest" description="Disordered" evidence="1">
    <location>
        <begin position="17"/>
        <end position="59"/>
    </location>
</feature>
<proteinExistence type="predicted"/>
<sequence length="118" mass="13334">MRIWFNFASSIRFSSITSTDPISFPSSTSQTDNKEKSVSNSGLPFSHEPEALLPSLPTPELIPPSQSIIDKSHISSIEAIQRAHTRQIQEYSQLVKESLKERSENTYIKGIIVQMKER</sequence>
<feature type="non-terminal residue" evidence="2">
    <location>
        <position position="118"/>
    </location>
</feature>
<name>A0ABQ5KFR1_9EUKA</name>
<accession>A0ABQ5KFR1</accession>
<organism evidence="2 3">
    <name type="scientific">Aduncisulcus paluster</name>
    <dbReference type="NCBI Taxonomy" id="2918883"/>
    <lineage>
        <taxon>Eukaryota</taxon>
        <taxon>Metamonada</taxon>
        <taxon>Carpediemonas-like organisms</taxon>
        <taxon>Aduncisulcus</taxon>
    </lineage>
</organism>
<evidence type="ECO:0000313" key="3">
    <source>
        <dbReference type="Proteomes" id="UP001057375"/>
    </source>
</evidence>